<name>A0ABS3QKR8_9BACT</name>
<dbReference type="Pfam" id="PF13340">
    <property type="entry name" value="DUF4096"/>
    <property type="match status" value="1"/>
</dbReference>
<feature type="domain" description="Insertion element IS402-like" evidence="1">
    <location>
        <begin position="3"/>
        <end position="55"/>
    </location>
</feature>
<dbReference type="InterPro" id="IPR025161">
    <property type="entry name" value="IS402-like_dom"/>
</dbReference>
<dbReference type="EMBL" id="JAGETZ010000012">
    <property type="protein sequence ID" value="MBO2011613.1"/>
    <property type="molecule type" value="Genomic_DNA"/>
</dbReference>
<accession>A0ABS3QKR8</accession>
<gene>
    <name evidence="2" type="ORF">J4E00_21280</name>
</gene>
<evidence type="ECO:0000313" key="3">
    <source>
        <dbReference type="Proteomes" id="UP000664369"/>
    </source>
</evidence>
<evidence type="ECO:0000313" key="2">
    <source>
        <dbReference type="EMBL" id="MBO2011613.1"/>
    </source>
</evidence>
<organism evidence="2 3">
    <name type="scientific">Hymenobacter negativus</name>
    <dbReference type="NCBI Taxonomy" id="2795026"/>
    <lineage>
        <taxon>Bacteria</taxon>
        <taxon>Pseudomonadati</taxon>
        <taxon>Bacteroidota</taxon>
        <taxon>Cytophagia</taxon>
        <taxon>Cytophagales</taxon>
        <taxon>Hymenobacteraceae</taxon>
        <taxon>Hymenobacter</taxon>
    </lineage>
</organism>
<evidence type="ECO:0000259" key="1">
    <source>
        <dbReference type="Pfam" id="PF13340"/>
    </source>
</evidence>
<sequence length="56" mass="7094">MQRKRRLYLRQVVDALQHSRRTGCQLRNLPAPFPAWTAFDYYFRRWQQQRLWEQLN</sequence>
<dbReference type="Proteomes" id="UP000664369">
    <property type="component" value="Unassembled WGS sequence"/>
</dbReference>
<comment type="caution">
    <text evidence="2">The sequence shown here is derived from an EMBL/GenBank/DDBJ whole genome shotgun (WGS) entry which is preliminary data.</text>
</comment>
<keyword evidence="3" id="KW-1185">Reference proteome</keyword>
<proteinExistence type="predicted"/>
<protein>
    <submittedName>
        <fullName evidence="2">Transposase</fullName>
    </submittedName>
</protein>
<dbReference type="RefSeq" id="WP_208177307.1">
    <property type="nucleotide sequence ID" value="NZ_JAGETZ010000012.1"/>
</dbReference>
<reference evidence="2 3" key="1">
    <citation type="submission" date="2021-03" db="EMBL/GenBank/DDBJ databases">
        <authorList>
            <person name="Kim M.K."/>
        </authorList>
    </citation>
    <scope>NUCLEOTIDE SEQUENCE [LARGE SCALE GENOMIC DNA]</scope>
    <source>
        <strain evidence="2 3">BT442</strain>
    </source>
</reference>